<proteinExistence type="predicted"/>
<dbReference type="EMBL" id="PXYL01000018">
    <property type="protein sequence ID" value="PSJ56483.1"/>
    <property type="molecule type" value="Genomic_DNA"/>
</dbReference>
<name>A0A2P7S218_9HYPH</name>
<evidence type="ECO:0000313" key="1">
    <source>
        <dbReference type="EMBL" id="PSJ56483.1"/>
    </source>
</evidence>
<dbReference type="RefSeq" id="WP_106726673.1">
    <property type="nucleotide sequence ID" value="NZ_PXYL01000018.1"/>
</dbReference>
<organism evidence="1 2">
    <name type="scientific">Pseudaminobacter soli</name>
    <name type="common">ex Li et al. 2025</name>
    <dbReference type="NCBI Taxonomy" id="1295366"/>
    <lineage>
        <taxon>Bacteria</taxon>
        <taxon>Pseudomonadati</taxon>
        <taxon>Pseudomonadota</taxon>
        <taxon>Alphaproteobacteria</taxon>
        <taxon>Hyphomicrobiales</taxon>
        <taxon>Phyllobacteriaceae</taxon>
        <taxon>Pseudaminobacter</taxon>
    </lineage>
</organism>
<dbReference type="Proteomes" id="UP000240653">
    <property type="component" value="Unassembled WGS sequence"/>
</dbReference>
<reference evidence="1 2" key="1">
    <citation type="submission" date="2018-03" db="EMBL/GenBank/DDBJ databases">
        <title>The draft genome of Mesorhizobium soli JCM 19897.</title>
        <authorList>
            <person name="Li L."/>
            <person name="Liu L."/>
            <person name="Liang L."/>
            <person name="Wang T."/>
            <person name="Zhang X."/>
        </authorList>
    </citation>
    <scope>NUCLEOTIDE SEQUENCE [LARGE SCALE GENOMIC DNA]</scope>
    <source>
        <strain evidence="1 2">JCM 19897</strain>
    </source>
</reference>
<comment type="caution">
    <text evidence="1">The sequence shown here is derived from an EMBL/GenBank/DDBJ whole genome shotgun (WGS) entry which is preliminary data.</text>
</comment>
<accession>A0A2P7S218</accession>
<keyword evidence="2" id="KW-1185">Reference proteome</keyword>
<protein>
    <submittedName>
        <fullName evidence="1">Uncharacterized protein</fullName>
    </submittedName>
</protein>
<sequence length="71" mass="8019">MVLEVFVRQKFDGYIGIPVRDESEAVLRAFIRRFIVIVTCVIEPTAIRFPEDAIFSFGSILVCLANPDDSI</sequence>
<dbReference type="AlphaFoldDB" id="A0A2P7S218"/>
<gene>
    <name evidence="1" type="ORF">C7I85_24720</name>
</gene>
<evidence type="ECO:0000313" key="2">
    <source>
        <dbReference type="Proteomes" id="UP000240653"/>
    </source>
</evidence>